<dbReference type="CDD" id="cd00082">
    <property type="entry name" value="HisKA"/>
    <property type="match status" value="1"/>
</dbReference>
<keyword evidence="7" id="KW-0547">Nucleotide-binding</keyword>
<evidence type="ECO:0000256" key="4">
    <source>
        <dbReference type="ARBA" id="ARBA00022475"/>
    </source>
</evidence>
<dbReference type="PROSITE" id="PS50109">
    <property type="entry name" value="HIS_KIN"/>
    <property type="match status" value="1"/>
</dbReference>
<dbReference type="PROSITE" id="PS50885">
    <property type="entry name" value="HAMP"/>
    <property type="match status" value="1"/>
</dbReference>
<dbReference type="InterPro" id="IPR003661">
    <property type="entry name" value="HisK_dim/P_dom"/>
</dbReference>
<keyword evidence="16" id="KW-1185">Reference proteome</keyword>
<name>F4QJ01_9CAUL</name>
<evidence type="ECO:0000313" key="16">
    <source>
        <dbReference type="Proteomes" id="UP000006512"/>
    </source>
</evidence>
<dbReference type="InterPro" id="IPR003660">
    <property type="entry name" value="HAMP_dom"/>
</dbReference>
<dbReference type="eggNOG" id="COG4191">
    <property type="taxonomic scope" value="Bacteria"/>
</dbReference>
<sequence length="537" mass="59067">MFDHGKSGQSKSGKLDAGPSRRRRKISPETRKARMGFYADRLARALNLLAALSLKYGLTGFDAARRFAFSLSGQLLVMTFGFILIVEAVIVIPSLAADQKRWLDDTMRRAEIASQAIDTSVENTVSKQMSSQLLSSANVLYLAIEDGPRNYRLFDPNTVVPNQVMQLNRPRDNPIEDLRYLWAPWRTLMASEDRLIHVQAVPRVRSGQLIQIVVKAEPLKQVLKSSLLDMLRVSLGISFAAGVLVFAALSGFIVRPIRRLTRVIQTFRSNPEDPQLKAAHSNRRDEIGQIERELASMQEEVRNSLRSRARLAALGQAVSKINHDLRNMLTSARMASDRLSAVSDDPTVAKALPRLERALDRALSLATNVLTYGKSDEHAPQIQIINLKDLAEAAAEDSGLGLTAQSPEPVKFTLKASKGFHLEADPEQLHRLLVNLMRNARQAIELQPNRKSRGRVTLTAIKTADEVLLLVADNGPGIPEKIREKLFQPFTSSLTPGGSGLGLAIARELAQIHGGDVRLAATGAGGTTFEIKLPLKG</sequence>
<dbReference type="Proteomes" id="UP000006512">
    <property type="component" value="Unassembled WGS sequence"/>
</dbReference>
<organism evidence="15 16">
    <name type="scientific">Asticcacaulis biprosthecium C19</name>
    <dbReference type="NCBI Taxonomy" id="715226"/>
    <lineage>
        <taxon>Bacteria</taxon>
        <taxon>Pseudomonadati</taxon>
        <taxon>Pseudomonadota</taxon>
        <taxon>Alphaproteobacteria</taxon>
        <taxon>Caulobacterales</taxon>
        <taxon>Caulobacteraceae</taxon>
        <taxon>Asticcacaulis</taxon>
    </lineage>
</organism>
<dbReference type="SMART" id="SM00388">
    <property type="entry name" value="HisKA"/>
    <property type="match status" value="1"/>
</dbReference>
<evidence type="ECO:0000256" key="11">
    <source>
        <dbReference type="SAM" id="MobiDB-lite"/>
    </source>
</evidence>
<gene>
    <name evidence="15" type="ORF">ABI_15030</name>
</gene>
<dbReference type="InterPro" id="IPR005467">
    <property type="entry name" value="His_kinase_dom"/>
</dbReference>
<dbReference type="STRING" id="715226.ABI_15030"/>
<dbReference type="PRINTS" id="PR00344">
    <property type="entry name" value="BCTRLSENSOR"/>
</dbReference>
<evidence type="ECO:0000256" key="10">
    <source>
        <dbReference type="SAM" id="Coils"/>
    </source>
</evidence>
<dbReference type="EC" id="2.7.13.3" evidence="3"/>
<dbReference type="PANTHER" id="PTHR44936:SF10">
    <property type="entry name" value="SENSOR PROTEIN RSTB"/>
    <property type="match status" value="1"/>
</dbReference>
<dbReference type="AlphaFoldDB" id="F4QJ01"/>
<keyword evidence="12" id="KW-0472">Membrane</keyword>
<feature type="region of interest" description="Disordered" evidence="11">
    <location>
        <begin position="1"/>
        <end position="26"/>
    </location>
</feature>
<dbReference type="Pfam" id="PF00512">
    <property type="entry name" value="HisKA"/>
    <property type="match status" value="1"/>
</dbReference>
<keyword evidence="10" id="KW-0175">Coiled coil</keyword>
<dbReference type="Pfam" id="PF02518">
    <property type="entry name" value="HATPase_c"/>
    <property type="match status" value="1"/>
</dbReference>
<dbReference type="CDD" id="cd00075">
    <property type="entry name" value="HATPase"/>
    <property type="match status" value="1"/>
</dbReference>
<dbReference type="GO" id="GO:0005886">
    <property type="term" value="C:plasma membrane"/>
    <property type="evidence" value="ECO:0007669"/>
    <property type="project" value="UniProtKB-SubCell"/>
</dbReference>
<dbReference type="PANTHER" id="PTHR44936">
    <property type="entry name" value="SENSOR PROTEIN CREC"/>
    <property type="match status" value="1"/>
</dbReference>
<dbReference type="Pfam" id="PF00672">
    <property type="entry name" value="HAMP"/>
    <property type="match status" value="1"/>
</dbReference>
<proteinExistence type="predicted"/>
<evidence type="ECO:0000256" key="2">
    <source>
        <dbReference type="ARBA" id="ARBA00004651"/>
    </source>
</evidence>
<dbReference type="InterPro" id="IPR004358">
    <property type="entry name" value="Sig_transdc_His_kin-like_C"/>
</dbReference>
<protein>
    <recommendedName>
        <fullName evidence="3">histidine kinase</fullName>
        <ecNumber evidence="3">2.7.13.3</ecNumber>
    </recommendedName>
</protein>
<feature type="domain" description="Histidine kinase" evidence="13">
    <location>
        <begin position="320"/>
        <end position="537"/>
    </location>
</feature>
<dbReference type="EMBL" id="GL883077">
    <property type="protein sequence ID" value="EGF93064.1"/>
    <property type="molecule type" value="Genomic_DNA"/>
</dbReference>
<dbReference type="InterPro" id="IPR036097">
    <property type="entry name" value="HisK_dim/P_sf"/>
</dbReference>
<dbReference type="SMART" id="SM00387">
    <property type="entry name" value="HATPase_c"/>
    <property type="match status" value="1"/>
</dbReference>
<keyword evidence="9" id="KW-0067">ATP-binding</keyword>
<keyword evidence="12" id="KW-0812">Transmembrane</keyword>
<dbReference type="SUPFAM" id="SSF47384">
    <property type="entry name" value="Homodimeric domain of signal transducing histidine kinase"/>
    <property type="match status" value="1"/>
</dbReference>
<keyword evidence="12" id="KW-1133">Transmembrane helix</keyword>
<dbReference type="SUPFAM" id="SSF158472">
    <property type="entry name" value="HAMP domain-like"/>
    <property type="match status" value="1"/>
</dbReference>
<dbReference type="HOGENOM" id="CLU_040271_0_0_5"/>
<evidence type="ECO:0000313" key="15">
    <source>
        <dbReference type="EMBL" id="EGF93064.1"/>
    </source>
</evidence>
<dbReference type="GO" id="GO:0005524">
    <property type="term" value="F:ATP binding"/>
    <property type="evidence" value="ECO:0007669"/>
    <property type="project" value="UniProtKB-KW"/>
</dbReference>
<reference evidence="16" key="1">
    <citation type="submission" date="2011-03" db="EMBL/GenBank/DDBJ databases">
        <title>Draft genome sequence of Brevundimonas diminuta.</title>
        <authorList>
            <person name="Brown P.J.B."/>
            <person name="Buechlein A."/>
            <person name="Hemmerich C."/>
            <person name="Brun Y.V."/>
        </authorList>
    </citation>
    <scope>NUCLEOTIDE SEQUENCE [LARGE SCALE GENOMIC DNA]</scope>
    <source>
        <strain evidence="16">C19</strain>
    </source>
</reference>
<feature type="transmembrane region" description="Helical" evidence="12">
    <location>
        <begin position="233"/>
        <end position="254"/>
    </location>
</feature>
<dbReference type="Gene3D" id="3.30.565.10">
    <property type="entry name" value="Histidine kinase-like ATPase, C-terminal domain"/>
    <property type="match status" value="1"/>
</dbReference>
<keyword evidence="4" id="KW-1003">Cell membrane</keyword>
<feature type="transmembrane region" description="Helical" evidence="12">
    <location>
        <begin position="75"/>
        <end position="97"/>
    </location>
</feature>
<comment type="subcellular location">
    <subcellularLocation>
        <location evidence="2">Cell membrane</location>
        <topology evidence="2">Multi-pass membrane protein</topology>
    </subcellularLocation>
</comment>
<dbReference type="InterPro" id="IPR036890">
    <property type="entry name" value="HATPase_C_sf"/>
</dbReference>
<keyword evidence="5" id="KW-0597">Phosphoprotein</keyword>
<dbReference type="GO" id="GO:0000155">
    <property type="term" value="F:phosphorelay sensor kinase activity"/>
    <property type="evidence" value="ECO:0007669"/>
    <property type="project" value="InterPro"/>
</dbReference>
<evidence type="ECO:0000256" key="5">
    <source>
        <dbReference type="ARBA" id="ARBA00022553"/>
    </source>
</evidence>
<keyword evidence="8 15" id="KW-0418">Kinase</keyword>
<dbReference type="SUPFAM" id="SSF55874">
    <property type="entry name" value="ATPase domain of HSP90 chaperone/DNA topoisomerase II/histidine kinase"/>
    <property type="match status" value="1"/>
</dbReference>
<accession>F4QJ01</accession>
<feature type="coiled-coil region" evidence="10">
    <location>
        <begin position="280"/>
        <end position="307"/>
    </location>
</feature>
<dbReference type="InterPro" id="IPR003594">
    <property type="entry name" value="HATPase_dom"/>
</dbReference>
<evidence type="ECO:0000259" key="13">
    <source>
        <dbReference type="PROSITE" id="PS50109"/>
    </source>
</evidence>
<evidence type="ECO:0000256" key="7">
    <source>
        <dbReference type="ARBA" id="ARBA00022741"/>
    </source>
</evidence>
<evidence type="ECO:0000256" key="8">
    <source>
        <dbReference type="ARBA" id="ARBA00022777"/>
    </source>
</evidence>
<evidence type="ECO:0000256" key="3">
    <source>
        <dbReference type="ARBA" id="ARBA00012438"/>
    </source>
</evidence>
<evidence type="ECO:0000259" key="14">
    <source>
        <dbReference type="PROSITE" id="PS50885"/>
    </source>
</evidence>
<evidence type="ECO:0000256" key="12">
    <source>
        <dbReference type="SAM" id="Phobius"/>
    </source>
</evidence>
<dbReference type="InterPro" id="IPR050980">
    <property type="entry name" value="2C_sensor_his_kinase"/>
</dbReference>
<evidence type="ECO:0000256" key="1">
    <source>
        <dbReference type="ARBA" id="ARBA00000085"/>
    </source>
</evidence>
<evidence type="ECO:0000256" key="6">
    <source>
        <dbReference type="ARBA" id="ARBA00022679"/>
    </source>
</evidence>
<dbReference type="Gene3D" id="1.10.287.130">
    <property type="match status" value="1"/>
</dbReference>
<evidence type="ECO:0000256" key="9">
    <source>
        <dbReference type="ARBA" id="ARBA00022840"/>
    </source>
</evidence>
<dbReference type="SMART" id="SM00304">
    <property type="entry name" value="HAMP"/>
    <property type="match status" value="1"/>
</dbReference>
<comment type="catalytic activity">
    <reaction evidence="1">
        <text>ATP + protein L-histidine = ADP + protein N-phospho-L-histidine.</text>
        <dbReference type="EC" id="2.7.13.3"/>
    </reaction>
</comment>
<feature type="domain" description="HAMP" evidence="14">
    <location>
        <begin position="251"/>
        <end position="306"/>
    </location>
</feature>
<keyword evidence="6" id="KW-0808">Transferase</keyword>
<dbReference type="RefSeq" id="WP_006272249.1">
    <property type="nucleotide sequence ID" value="NZ_GL883077.1"/>
</dbReference>